<evidence type="ECO:0000256" key="5">
    <source>
        <dbReference type="SAM" id="MobiDB-lite"/>
    </source>
</evidence>
<keyword evidence="3" id="KW-0862">Zinc</keyword>
<evidence type="ECO:0000256" key="3">
    <source>
        <dbReference type="ARBA" id="ARBA00022833"/>
    </source>
</evidence>
<dbReference type="PROSITE" id="PS50865">
    <property type="entry name" value="ZF_MYND_2"/>
    <property type="match status" value="1"/>
</dbReference>
<organism evidence="8 9">
    <name type="scientific">Phanerochaete sordida</name>
    <dbReference type="NCBI Taxonomy" id="48140"/>
    <lineage>
        <taxon>Eukaryota</taxon>
        <taxon>Fungi</taxon>
        <taxon>Dikarya</taxon>
        <taxon>Basidiomycota</taxon>
        <taxon>Agaricomycotina</taxon>
        <taxon>Agaricomycetes</taxon>
        <taxon>Polyporales</taxon>
        <taxon>Phanerochaetaceae</taxon>
        <taxon>Phanerochaete</taxon>
    </lineage>
</organism>
<sequence length="607" mass="65334">MSFADLRSARKSKESKSFVAKSKISDTQEESENVHDAHTVPEVETDASEPQTASTSSSRSVELGDKPLVIPDIPIKLPETLEVRKSQDKGRGLYAKQAFAPGAILLSVKPRVAVLSTSQLGYYCSNCAGPAPETGLRRCTGCRVTRYCNAACQNSDWALHKTECQALQRWASAAPSQDVATPPDAVRCLGRILFNIQKKGVDSQWTKELSLLQSHRGSLQPSQFESHTHLAHSVVRYIGASGPSDLASFGLHSAGDLVDLISRFTTNTFTLTSYTLSPIGICISPAMALTNHSCDPNAVIVFPRSSKDATKEPQMQLIALRPISQGEEIVTAYVDVILPKELRQAALKETYNFDCKCSACTSTGPTDVRTSMRCPKSCGGTCQLPTEEDPITRCLQCKAAVTQVDAVLDAVRIGQEALDKATSLQFKDPAKAKQLTTNIIPILTSAGLMPTCHPLLAMSRLHQELLVSELGPDTPQDALDETVRAAAKYNTGVGGILPFGHPVRAVAMAELGKLLAVDEPSPPTPADERGQFPPHGAARLKLAYQTLVQARSELLVGFGKANEGGQLGREVRDTLVQLEKELGVWTEGVKNALEDARLAQAAASKSR</sequence>
<dbReference type="GO" id="GO:0005634">
    <property type="term" value="C:nucleus"/>
    <property type="evidence" value="ECO:0007669"/>
    <property type="project" value="TreeGrafter"/>
</dbReference>
<dbReference type="InterPro" id="IPR002893">
    <property type="entry name" value="Znf_MYND"/>
</dbReference>
<dbReference type="Pfam" id="PF00856">
    <property type="entry name" value="SET"/>
    <property type="match status" value="1"/>
</dbReference>
<dbReference type="SMART" id="SM00317">
    <property type="entry name" value="SET"/>
    <property type="match status" value="1"/>
</dbReference>
<feature type="region of interest" description="Disordered" evidence="5">
    <location>
        <begin position="1"/>
        <end position="63"/>
    </location>
</feature>
<feature type="compositionally biased region" description="Basic and acidic residues" evidence="5">
    <location>
        <begin position="7"/>
        <end position="16"/>
    </location>
</feature>
<dbReference type="SUPFAM" id="SSF144232">
    <property type="entry name" value="HIT/MYND zinc finger-like"/>
    <property type="match status" value="1"/>
</dbReference>
<dbReference type="EMBL" id="BPQB01000004">
    <property type="protein sequence ID" value="GJE86686.1"/>
    <property type="molecule type" value="Genomic_DNA"/>
</dbReference>
<evidence type="ECO:0000313" key="9">
    <source>
        <dbReference type="Proteomes" id="UP000703269"/>
    </source>
</evidence>
<accession>A0A9P3G1U0</accession>
<keyword evidence="9" id="KW-1185">Reference proteome</keyword>
<evidence type="ECO:0000256" key="2">
    <source>
        <dbReference type="ARBA" id="ARBA00022771"/>
    </source>
</evidence>
<gene>
    <name evidence="8" type="ORF">PsYK624_027670</name>
</gene>
<feature type="compositionally biased region" description="Polar residues" evidence="5">
    <location>
        <begin position="48"/>
        <end position="60"/>
    </location>
</feature>
<dbReference type="GO" id="GO:0008270">
    <property type="term" value="F:zinc ion binding"/>
    <property type="evidence" value="ECO:0007669"/>
    <property type="project" value="UniProtKB-KW"/>
</dbReference>
<reference evidence="8 9" key="1">
    <citation type="submission" date="2021-08" db="EMBL/GenBank/DDBJ databases">
        <title>Draft Genome Sequence of Phanerochaete sordida strain YK-624.</title>
        <authorList>
            <person name="Mori T."/>
            <person name="Dohra H."/>
            <person name="Suzuki T."/>
            <person name="Kawagishi H."/>
            <person name="Hirai H."/>
        </authorList>
    </citation>
    <scope>NUCLEOTIDE SEQUENCE [LARGE SCALE GENOMIC DNA]</scope>
    <source>
        <strain evidence="8 9">YK-624</strain>
    </source>
</reference>
<proteinExistence type="predicted"/>
<feature type="domain" description="SET" evidence="6">
    <location>
        <begin position="79"/>
        <end position="334"/>
    </location>
</feature>
<dbReference type="SUPFAM" id="SSF82199">
    <property type="entry name" value="SET domain"/>
    <property type="match status" value="1"/>
</dbReference>
<dbReference type="Gene3D" id="2.170.270.10">
    <property type="entry name" value="SET domain"/>
    <property type="match status" value="1"/>
</dbReference>
<feature type="domain" description="MYND-type" evidence="7">
    <location>
        <begin position="124"/>
        <end position="164"/>
    </location>
</feature>
<evidence type="ECO:0000259" key="6">
    <source>
        <dbReference type="PROSITE" id="PS50280"/>
    </source>
</evidence>
<dbReference type="PROSITE" id="PS50280">
    <property type="entry name" value="SET"/>
    <property type="match status" value="1"/>
</dbReference>
<comment type="caution">
    <text evidence="8">The sequence shown here is derived from an EMBL/GenBank/DDBJ whole genome shotgun (WGS) entry which is preliminary data.</text>
</comment>
<dbReference type="Gene3D" id="1.10.220.160">
    <property type="match status" value="1"/>
</dbReference>
<dbReference type="PROSITE" id="PS01360">
    <property type="entry name" value="ZF_MYND_1"/>
    <property type="match status" value="1"/>
</dbReference>
<evidence type="ECO:0000256" key="1">
    <source>
        <dbReference type="ARBA" id="ARBA00022723"/>
    </source>
</evidence>
<dbReference type="PANTHER" id="PTHR12197">
    <property type="entry name" value="HISTONE-LYSINE N-METHYLTRANSFERASE SMYD"/>
    <property type="match status" value="1"/>
</dbReference>
<dbReference type="InterPro" id="IPR001214">
    <property type="entry name" value="SET_dom"/>
</dbReference>
<protein>
    <submittedName>
        <fullName evidence="8">SET domain-containing protein</fullName>
    </submittedName>
</protein>
<dbReference type="OrthoDB" id="265717at2759"/>
<name>A0A9P3G1U0_9APHY</name>
<evidence type="ECO:0000313" key="8">
    <source>
        <dbReference type="EMBL" id="GJE86686.1"/>
    </source>
</evidence>
<keyword evidence="1" id="KW-0479">Metal-binding</keyword>
<dbReference type="Proteomes" id="UP000703269">
    <property type="component" value="Unassembled WGS sequence"/>
</dbReference>
<feature type="compositionally biased region" description="Basic and acidic residues" evidence="5">
    <location>
        <begin position="32"/>
        <end position="41"/>
    </location>
</feature>
<dbReference type="InterPro" id="IPR050869">
    <property type="entry name" value="H3K4_H4K5_MeTrfase"/>
</dbReference>
<dbReference type="InterPro" id="IPR046341">
    <property type="entry name" value="SET_dom_sf"/>
</dbReference>
<keyword evidence="2 4" id="KW-0863">Zinc-finger</keyword>
<dbReference type="PANTHER" id="PTHR12197:SF251">
    <property type="entry name" value="EG:BACR7C10.4 PROTEIN"/>
    <property type="match status" value="1"/>
</dbReference>
<evidence type="ECO:0000256" key="4">
    <source>
        <dbReference type="PROSITE-ProRule" id="PRU00134"/>
    </source>
</evidence>
<dbReference type="Pfam" id="PF01753">
    <property type="entry name" value="zf-MYND"/>
    <property type="match status" value="1"/>
</dbReference>
<evidence type="ECO:0000259" key="7">
    <source>
        <dbReference type="PROSITE" id="PS50865"/>
    </source>
</evidence>
<dbReference type="Gene3D" id="6.10.140.2220">
    <property type="match status" value="1"/>
</dbReference>
<dbReference type="AlphaFoldDB" id="A0A9P3G1U0"/>